<organism evidence="2 3">
    <name type="scientific">Riccia fluitans</name>
    <dbReference type="NCBI Taxonomy" id="41844"/>
    <lineage>
        <taxon>Eukaryota</taxon>
        <taxon>Viridiplantae</taxon>
        <taxon>Streptophyta</taxon>
        <taxon>Embryophyta</taxon>
        <taxon>Marchantiophyta</taxon>
        <taxon>Marchantiopsida</taxon>
        <taxon>Marchantiidae</taxon>
        <taxon>Marchantiales</taxon>
        <taxon>Ricciaceae</taxon>
        <taxon>Riccia</taxon>
    </lineage>
</organism>
<comment type="caution">
    <text evidence="2">The sequence shown here is derived from an EMBL/GenBank/DDBJ whole genome shotgun (WGS) entry which is preliminary data.</text>
</comment>
<name>A0ABD1ZGG6_9MARC</name>
<feature type="region of interest" description="Disordered" evidence="1">
    <location>
        <begin position="28"/>
        <end position="120"/>
    </location>
</feature>
<gene>
    <name evidence="2" type="ORF">R1flu_018656</name>
</gene>
<dbReference type="AlphaFoldDB" id="A0ABD1ZGG6"/>
<feature type="compositionally biased region" description="Polar residues" evidence="1">
    <location>
        <begin position="93"/>
        <end position="108"/>
    </location>
</feature>
<proteinExistence type="predicted"/>
<dbReference type="EMBL" id="JBHFFA010000001">
    <property type="protein sequence ID" value="KAL2650528.1"/>
    <property type="molecule type" value="Genomic_DNA"/>
</dbReference>
<feature type="compositionally biased region" description="Basic residues" evidence="1">
    <location>
        <begin position="109"/>
        <end position="120"/>
    </location>
</feature>
<keyword evidence="3" id="KW-1185">Reference proteome</keyword>
<feature type="compositionally biased region" description="Basic and acidic residues" evidence="1">
    <location>
        <begin position="57"/>
        <end position="70"/>
    </location>
</feature>
<reference evidence="2 3" key="1">
    <citation type="submission" date="2024-09" db="EMBL/GenBank/DDBJ databases">
        <title>Chromosome-scale assembly of Riccia fluitans.</title>
        <authorList>
            <person name="Paukszto L."/>
            <person name="Sawicki J."/>
            <person name="Karawczyk K."/>
            <person name="Piernik-Szablinska J."/>
            <person name="Szczecinska M."/>
            <person name="Mazdziarz M."/>
        </authorList>
    </citation>
    <scope>NUCLEOTIDE SEQUENCE [LARGE SCALE GENOMIC DNA]</scope>
    <source>
        <strain evidence="2">Rf_01</strain>
        <tissue evidence="2">Aerial parts of the thallus</tissue>
    </source>
</reference>
<evidence type="ECO:0000313" key="2">
    <source>
        <dbReference type="EMBL" id="KAL2650528.1"/>
    </source>
</evidence>
<protein>
    <submittedName>
        <fullName evidence="2">Uncharacterized protein</fullName>
    </submittedName>
</protein>
<accession>A0ABD1ZGG6</accession>
<evidence type="ECO:0000256" key="1">
    <source>
        <dbReference type="SAM" id="MobiDB-lite"/>
    </source>
</evidence>
<dbReference type="Proteomes" id="UP001605036">
    <property type="component" value="Unassembled WGS sequence"/>
</dbReference>
<feature type="compositionally biased region" description="Polar residues" evidence="1">
    <location>
        <begin position="32"/>
        <end position="55"/>
    </location>
</feature>
<evidence type="ECO:0000313" key="3">
    <source>
        <dbReference type="Proteomes" id="UP001605036"/>
    </source>
</evidence>
<sequence>MLKNNTRIIAFNPRFSNLVTRECLEKLAGTRKPSSNPNQHRAKDSSNNNSTTSYRPTPEDDFSRRLDTRTKNPRGIGGGGARRPNLYRHGHQPKSTSSSSVANKFSGHSSHHQQQVKHRRVFRNRRANPCGSIDPGKCSAFCTRRKRPLLLPHPPPGTVKAPRFEDLTVAVATAAAAPKAAVVHLGTNGTTSGSARKGFDRGWLRPWSFSELTIKVFCIRSTAETIRTSAGCRSIPSTVRSS</sequence>